<dbReference type="PANTHER" id="PTHR23513:SF6">
    <property type="entry name" value="MAJOR FACILITATOR SUPERFAMILY ASSOCIATED DOMAIN-CONTAINING PROTEIN"/>
    <property type="match status" value="1"/>
</dbReference>
<evidence type="ECO:0000256" key="3">
    <source>
        <dbReference type="ARBA" id="ARBA00022692"/>
    </source>
</evidence>
<evidence type="ECO:0000256" key="2">
    <source>
        <dbReference type="ARBA" id="ARBA00022475"/>
    </source>
</evidence>
<evidence type="ECO:0000256" key="6">
    <source>
        <dbReference type="SAM" id="MobiDB-lite"/>
    </source>
</evidence>
<feature type="transmembrane region" description="Helical" evidence="7">
    <location>
        <begin position="423"/>
        <end position="446"/>
    </location>
</feature>
<dbReference type="SUPFAM" id="SSF103473">
    <property type="entry name" value="MFS general substrate transporter"/>
    <property type="match status" value="1"/>
</dbReference>
<feature type="compositionally biased region" description="Basic residues" evidence="6">
    <location>
        <begin position="25"/>
        <end position="52"/>
    </location>
</feature>
<feature type="transmembrane region" description="Helical" evidence="7">
    <location>
        <begin position="511"/>
        <end position="530"/>
    </location>
</feature>
<dbReference type="InterPro" id="IPR020846">
    <property type="entry name" value="MFS_dom"/>
</dbReference>
<dbReference type="CDD" id="cd06173">
    <property type="entry name" value="MFS_MefA_like"/>
    <property type="match status" value="1"/>
</dbReference>
<gene>
    <name evidence="9" type="ORF">EIL87_11435</name>
</gene>
<feature type="transmembrane region" description="Helical" evidence="7">
    <location>
        <begin position="550"/>
        <end position="569"/>
    </location>
</feature>
<keyword evidence="4 7" id="KW-1133">Transmembrane helix</keyword>
<name>A0A426JUL4_9PSEU</name>
<dbReference type="Gene3D" id="1.20.1250.20">
    <property type="entry name" value="MFS general substrate transporter like domains"/>
    <property type="match status" value="1"/>
</dbReference>
<comment type="caution">
    <text evidence="9">The sequence shown here is derived from an EMBL/GenBank/DDBJ whole genome shotgun (WGS) entry which is preliminary data.</text>
</comment>
<dbReference type="EMBL" id="RSAA01000010">
    <property type="protein sequence ID" value="RRO16899.1"/>
    <property type="molecule type" value="Genomic_DNA"/>
</dbReference>
<proteinExistence type="predicted"/>
<evidence type="ECO:0000256" key="1">
    <source>
        <dbReference type="ARBA" id="ARBA00004651"/>
    </source>
</evidence>
<dbReference type="GO" id="GO:0005886">
    <property type="term" value="C:plasma membrane"/>
    <property type="evidence" value="ECO:0007669"/>
    <property type="project" value="UniProtKB-SubCell"/>
</dbReference>
<feature type="transmembrane region" description="Helical" evidence="7">
    <location>
        <begin position="575"/>
        <end position="594"/>
    </location>
</feature>
<protein>
    <submittedName>
        <fullName evidence="9">MFS transporter</fullName>
    </submittedName>
</protein>
<organism evidence="9 10">
    <name type="scientific">Saccharopolyspora rhizosphaerae</name>
    <dbReference type="NCBI Taxonomy" id="2492662"/>
    <lineage>
        <taxon>Bacteria</taxon>
        <taxon>Bacillati</taxon>
        <taxon>Actinomycetota</taxon>
        <taxon>Actinomycetes</taxon>
        <taxon>Pseudonocardiales</taxon>
        <taxon>Pseudonocardiaceae</taxon>
        <taxon>Saccharopolyspora</taxon>
    </lineage>
</organism>
<feature type="transmembrane region" description="Helical" evidence="7">
    <location>
        <begin position="278"/>
        <end position="300"/>
    </location>
</feature>
<feature type="transmembrane region" description="Helical" evidence="7">
    <location>
        <begin position="452"/>
        <end position="472"/>
    </location>
</feature>
<dbReference type="GO" id="GO:0022857">
    <property type="term" value="F:transmembrane transporter activity"/>
    <property type="evidence" value="ECO:0007669"/>
    <property type="project" value="InterPro"/>
</dbReference>
<evidence type="ECO:0000256" key="7">
    <source>
        <dbReference type="SAM" id="Phobius"/>
    </source>
</evidence>
<keyword evidence="5 7" id="KW-0472">Membrane</keyword>
<dbReference type="PANTHER" id="PTHR23513">
    <property type="entry name" value="INTEGRAL MEMBRANE EFFLUX PROTEIN-RELATED"/>
    <property type="match status" value="1"/>
</dbReference>
<keyword evidence="2" id="KW-1003">Cell membrane</keyword>
<evidence type="ECO:0000313" key="9">
    <source>
        <dbReference type="EMBL" id="RRO16899.1"/>
    </source>
</evidence>
<sequence>MAGSRTGVAATGVTDGRRAGPGVVHPRHPPCRVHRTGRTGGQRRARRARPPARARGVGGAGRVDGHRGPAGVGTLRPPAATAAHERGSGGVARPLPPGEVRLPAGARFPAGARPALRCARLLHHRGTPPAGHRAPARRWRGPAGVRPGRGRPLRRARVAGAGREPRVVGAGSAAPVASTGHGDVIATTGHEPGGGRVTLIETGAPAAGVRSRAFRRLLASWGASSIGDGVLTAALPLFTAVSTRDPVSVSTVAVASVLPWLLVALPAGALVDRWSPRAVLITSLVVRSGLTLSLSALIVLGRADVTVLAVCAFLLSSAETFADSAGQTLLVTLAAPSELERANGRVVSTETAGVEIAGPLAAAALFAWRPEWCFLAVGLTFVLAGALAAVVGVRVERPTAREVTTLRTEVCEGMRFLVRQRTLRVVVGVVGLTAFVTSGVNAVAFLHAIEAFHLPAASVATLLVCTAVGALVTAPLACRAALRWGGGSVMVAALAVLAAGIAMLGLGHAPWVAWLAYLVMGVGAGGWNVLSSANRQRLTPRPLMGRVTSAHRVLAWGLMPLGAALAGPLAQATSLRAVLVGAAVLVMAIAALSAPRLLALSRTSDHATPEQVAESHPA</sequence>
<evidence type="ECO:0000256" key="5">
    <source>
        <dbReference type="ARBA" id="ARBA00023136"/>
    </source>
</evidence>
<feature type="transmembrane region" description="Helical" evidence="7">
    <location>
        <begin position="374"/>
        <end position="393"/>
    </location>
</feature>
<reference evidence="9 10" key="1">
    <citation type="submission" date="2018-11" db="EMBL/GenBank/DDBJ databases">
        <title>Saccharopolyspora rhizosphaerae sp. nov., an actinomycete isolated from rhizosphere soil in Thailand.</title>
        <authorList>
            <person name="Intra B."/>
            <person name="Euanorasetr J."/>
            <person name="Take A."/>
            <person name="Inahashi Y."/>
            <person name="Mori M."/>
            <person name="Panbangred W."/>
            <person name="Matsumoto A."/>
        </authorList>
    </citation>
    <scope>NUCLEOTIDE SEQUENCE [LARGE SCALE GENOMIC DNA]</scope>
    <source>
        <strain evidence="9 10">H219</strain>
    </source>
</reference>
<dbReference type="Pfam" id="PF07690">
    <property type="entry name" value="MFS_1"/>
    <property type="match status" value="1"/>
</dbReference>
<feature type="region of interest" description="Disordered" evidence="6">
    <location>
        <begin position="1"/>
        <end position="96"/>
    </location>
</feature>
<feature type="region of interest" description="Disordered" evidence="6">
    <location>
        <begin position="125"/>
        <end position="151"/>
    </location>
</feature>
<keyword evidence="3 7" id="KW-0812">Transmembrane</keyword>
<evidence type="ECO:0000259" key="8">
    <source>
        <dbReference type="PROSITE" id="PS50850"/>
    </source>
</evidence>
<comment type="subcellular location">
    <subcellularLocation>
        <location evidence="1">Cell membrane</location>
        <topology evidence="1">Multi-pass membrane protein</topology>
    </subcellularLocation>
</comment>
<dbReference type="PROSITE" id="PS50850">
    <property type="entry name" value="MFS"/>
    <property type="match status" value="1"/>
</dbReference>
<evidence type="ECO:0000256" key="4">
    <source>
        <dbReference type="ARBA" id="ARBA00022989"/>
    </source>
</evidence>
<keyword evidence="10" id="KW-1185">Reference proteome</keyword>
<feature type="transmembrane region" description="Helical" evidence="7">
    <location>
        <begin position="247"/>
        <end position="271"/>
    </location>
</feature>
<feature type="transmembrane region" description="Helical" evidence="7">
    <location>
        <begin position="484"/>
        <end position="505"/>
    </location>
</feature>
<dbReference type="Proteomes" id="UP000274515">
    <property type="component" value="Unassembled WGS sequence"/>
</dbReference>
<dbReference type="AlphaFoldDB" id="A0A426JUL4"/>
<dbReference type="InterPro" id="IPR011701">
    <property type="entry name" value="MFS"/>
</dbReference>
<dbReference type="InterPro" id="IPR036259">
    <property type="entry name" value="MFS_trans_sf"/>
</dbReference>
<feature type="transmembrane region" description="Helical" evidence="7">
    <location>
        <begin position="218"/>
        <end position="241"/>
    </location>
</feature>
<evidence type="ECO:0000313" key="10">
    <source>
        <dbReference type="Proteomes" id="UP000274515"/>
    </source>
</evidence>
<accession>A0A426JUL4</accession>
<feature type="domain" description="Major facilitator superfamily (MFS) profile" evidence="8">
    <location>
        <begin position="423"/>
        <end position="618"/>
    </location>
</feature>